<sequence length="45" mass="4875">MTTIFFGSLRAAPDARQGGVKPVAFVCCSAIVVCHIVDRRRVTKP</sequence>
<name>A0AA37H7P9_9HYPH</name>
<dbReference type="AlphaFoldDB" id="A0AA37H7P9"/>
<protein>
    <submittedName>
        <fullName evidence="2">Uncharacterized protein</fullName>
    </submittedName>
</protein>
<evidence type="ECO:0000313" key="3">
    <source>
        <dbReference type="Proteomes" id="UP001055286"/>
    </source>
</evidence>
<comment type="caution">
    <text evidence="2">The sequence shown here is derived from an EMBL/GenBank/DDBJ whole genome shotgun (WGS) entry which is preliminary data.</text>
</comment>
<gene>
    <name evidence="2" type="ORF">MPEAHAMD_0487</name>
</gene>
<keyword evidence="1" id="KW-0812">Transmembrane</keyword>
<organism evidence="2 3">
    <name type="scientific">Methylobacterium frigidaeris</name>
    <dbReference type="NCBI Taxonomy" id="2038277"/>
    <lineage>
        <taxon>Bacteria</taxon>
        <taxon>Pseudomonadati</taxon>
        <taxon>Pseudomonadota</taxon>
        <taxon>Alphaproteobacteria</taxon>
        <taxon>Hyphomicrobiales</taxon>
        <taxon>Methylobacteriaceae</taxon>
        <taxon>Methylobacterium</taxon>
    </lineage>
</organism>
<keyword evidence="3" id="KW-1185">Reference proteome</keyword>
<keyword evidence="1" id="KW-1133">Transmembrane helix</keyword>
<reference evidence="2" key="2">
    <citation type="submission" date="2021-08" db="EMBL/GenBank/DDBJ databases">
        <authorList>
            <person name="Tani A."/>
            <person name="Ola A."/>
            <person name="Ogura Y."/>
            <person name="Katsura K."/>
            <person name="Hayashi T."/>
        </authorList>
    </citation>
    <scope>NUCLEOTIDE SEQUENCE</scope>
    <source>
        <strain evidence="2">JCM 32048</strain>
    </source>
</reference>
<keyword evidence="1" id="KW-0472">Membrane</keyword>
<dbReference type="EMBL" id="BPQJ01000002">
    <property type="protein sequence ID" value="GJD60351.1"/>
    <property type="molecule type" value="Genomic_DNA"/>
</dbReference>
<reference evidence="2" key="1">
    <citation type="journal article" date="2016" name="Front. Microbiol.">
        <title>Genome Sequence of the Piezophilic, Mesophilic Sulfate-Reducing Bacterium Desulfovibrio indicus J2T.</title>
        <authorList>
            <person name="Cao J."/>
            <person name="Maignien L."/>
            <person name="Shao Z."/>
            <person name="Alain K."/>
            <person name="Jebbar M."/>
        </authorList>
    </citation>
    <scope>NUCLEOTIDE SEQUENCE</scope>
    <source>
        <strain evidence="2">JCM 32048</strain>
    </source>
</reference>
<proteinExistence type="predicted"/>
<evidence type="ECO:0000256" key="1">
    <source>
        <dbReference type="SAM" id="Phobius"/>
    </source>
</evidence>
<accession>A0AA37H7P9</accession>
<evidence type="ECO:0000313" key="2">
    <source>
        <dbReference type="EMBL" id="GJD60351.1"/>
    </source>
</evidence>
<dbReference type="Proteomes" id="UP001055286">
    <property type="component" value="Unassembled WGS sequence"/>
</dbReference>
<feature type="transmembrane region" description="Helical" evidence="1">
    <location>
        <begin position="20"/>
        <end position="37"/>
    </location>
</feature>